<evidence type="ECO:0000256" key="3">
    <source>
        <dbReference type="ARBA" id="ARBA00022614"/>
    </source>
</evidence>
<keyword evidence="9" id="KW-1185">Reference proteome</keyword>
<dbReference type="GO" id="GO:0009626">
    <property type="term" value="P:plant-type hypersensitive response"/>
    <property type="evidence" value="ECO:0007669"/>
    <property type="project" value="UniProtKB-KW"/>
</dbReference>
<evidence type="ECO:0000256" key="6">
    <source>
        <dbReference type="ARBA" id="ARBA00022821"/>
    </source>
</evidence>
<feature type="domain" description="NB-ARC" evidence="7">
    <location>
        <begin position="61"/>
        <end position="227"/>
    </location>
</feature>
<evidence type="ECO:0000256" key="2">
    <source>
        <dbReference type="ARBA" id="ARBA00008894"/>
    </source>
</evidence>
<keyword evidence="5" id="KW-0677">Repeat</keyword>
<dbReference type="SUPFAM" id="SSF52047">
    <property type="entry name" value="RNI-like"/>
    <property type="match status" value="1"/>
</dbReference>
<dbReference type="GO" id="GO:0005737">
    <property type="term" value="C:cytoplasm"/>
    <property type="evidence" value="ECO:0007669"/>
    <property type="project" value="UniProtKB-SubCell"/>
</dbReference>
<evidence type="ECO:0000256" key="5">
    <source>
        <dbReference type="ARBA" id="ARBA00022737"/>
    </source>
</evidence>
<evidence type="ECO:0000256" key="1">
    <source>
        <dbReference type="ARBA" id="ARBA00002074"/>
    </source>
</evidence>
<dbReference type="Gene3D" id="3.80.10.10">
    <property type="entry name" value="Ribonuclease Inhibitor"/>
    <property type="match status" value="1"/>
</dbReference>
<dbReference type="Pfam" id="PF00931">
    <property type="entry name" value="NB-ARC"/>
    <property type="match status" value="1"/>
</dbReference>
<dbReference type="OrthoDB" id="427518at2759"/>
<keyword evidence="3" id="KW-0433">Leucine-rich repeat</keyword>
<keyword evidence="4" id="KW-0381">Hypersensitive response</keyword>
<dbReference type="Gene3D" id="3.40.50.300">
    <property type="entry name" value="P-loop containing nucleotide triphosphate hydrolases"/>
    <property type="match status" value="1"/>
</dbReference>
<proteinExistence type="inferred from homology"/>
<dbReference type="Proteomes" id="UP000231279">
    <property type="component" value="Unassembled WGS sequence"/>
</dbReference>
<comment type="function">
    <text evidence="1">Confers resistance to late blight (Phytophthora infestans) races carrying the avirulence gene Avr1. Resistance proteins guard the plant against pathogens that contain an appropriate avirulence protein via an indirect interaction with this avirulence protein. That triggers a defense system including the hypersensitive response, which restricts the pathogen growth.</text>
</comment>
<dbReference type="Gene3D" id="1.10.10.10">
    <property type="entry name" value="Winged helix-like DNA-binding domain superfamily/Winged helix DNA-binding domain"/>
    <property type="match status" value="1"/>
</dbReference>
<organism evidence="8 9">
    <name type="scientific">Handroanthus impetiginosus</name>
    <dbReference type="NCBI Taxonomy" id="429701"/>
    <lineage>
        <taxon>Eukaryota</taxon>
        <taxon>Viridiplantae</taxon>
        <taxon>Streptophyta</taxon>
        <taxon>Embryophyta</taxon>
        <taxon>Tracheophyta</taxon>
        <taxon>Spermatophyta</taxon>
        <taxon>Magnoliopsida</taxon>
        <taxon>eudicotyledons</taxon>
        <taxon>Gunneridae</taxon>
        <taxon>Pentapetalae</taxon>
        <taxon>asterids</taxon>
        <taxon>lamiids</taxon>
        <taxon>Lamiales</taxon>
        <taxon>Bignoniaceae</taxon>
        <taxon>Crescentiina</taxon>
        <taxon>Tabebuia alliance</taxon>
        <taxon>Handroanthus</taxon>
    </lineage>
</organism>
<comment type="caution">
    <text evidence="8">The sequence shown here is derived from an EMBL/GenBank/DDBJ whole genome shotgun (WGS) entry which is preliminary data.</text>
</comment>
<dbReference type="PANTHER" id="PTHR23155">
    <property type="entry name" value="DISEASE RESISTANCE PROTEIN RP"/>
    <property type="match status" value="1"/>
</dbReference>
<dbReference type="InterPro" id="IPR036388">
    <property type="entry name" value="WH-like_DNA-bd_sf"/>
</dbReference>
<reference evidence="9" key="1">
    <citation type="journal article" date="2018" name="Gigascience">
        <title>Genome assembly of the Pink Ipe (Handroanthus impetiginosus, Bignoniaceae), a highly valued, ecologically keystone Neotropical timber forest tree.</title>
        <authorList>
            <person name="Silva-Junior O.B."/>
            <person name="Grattapaglia D."/>
            <person name="Novaes E."/>
            <person name="Collevatti R.G."/>
        </authorList>
    </citation>
    <scope>NUCLEOTIDE SEQUENCE [LARGE SCALE GENOMIC DNA]</scope>
    <source>
        <strain evidence="9">cv. UFG-1</strain>
    </source>
</reference>
<dbReference type="InterPro" id="IPR002182">
    <property type="entry name" value="NB-ARC"/>
</dbReference>
<name>A0A2G9GIU6_9LAMI</name>
<dbReference type="AlphaFoldDB" id="A0A2G9GIU6"/>
<evidence type="ECO:0000259" key="7">
    <source>
        <dbReference type="Pfam" id="PF00931"/>
    </source>
</evidence>
<dbReference type="InterPro" id="IPR032675">
    <property type="entry name" value="LRR_dom_sf"/>
</dbReference>
<protein>
    <submittedName>
        <fullName evidence="8">Apoptotic ATPase</fullName>
    </submittedName>
</protein>
<dbReference type="InterPro" id="IPR044974">
    <property type="entry name" value="Disease_R_plants"/>
</dbReference>
<gene>
    <name evidence="8" type="ORF">CDL12_22236</name>
</gene>
<evidence type="ECO:0000256" key="4">
    <source>
        <dbReference type="ARBA" id="ARBA00022667"/>
    </source>
</evidence>
<dbReference type="PRINTS" id="PR00364">
    <property type="entry name" value="DISEASERSIST"/>
</dbReference>
<keyword evidence="6" id="KW-0611">Plant defense</keyword>
<dbReference type="InterPro" id="IPR027417">
    <property type="entry name" value="P-loop_NTPase"/>
</dbReference>
<dbReference type="PANTHER" id="PTHR23155:SF1152">
    <property type="entry name" value="AAA+ ATPASE DOMAIN-CONTAINING PROTEIN"/>
    <property type="match status" value="1"/>
</dbReference>
<dbReference type="Gene3D" id="1.10.8.430">
    <property type="entry name" value="Helical domain of apoptotic protease-activating factors"/>
    <property type="match status" value="1"/>
</dbReference>
<dbReference type="InterPro" id="IPR042197">
    <property type="entry name" value="Apaf_helical"/>
</dbReference>
<comment type="similarity">
    <text evidence="2">Belongs to the disease resistance NB-LRR family.</text>
</comment>
<evidence type="ECO:0000313" key="8">
    <source>
        <dbReference type="EMBL" id="PIN05217.1"/>
    </source>
</evidence>
<sequence>MDEVLKQELSYFRDMVMKMEDECNNPDLKLSISLPEEDDADSLRNDFDGIESETVGLSDIFNQIKDSLLQERYMDFSFISISGMAGIGKTTLAKKIYQDPEICNYFNCLLWVTVGLECGLRNIMLRILAQLNHDIHSTQMKEVEELGNELYINLKSRIFLIVLDDVWNEMAYKLKRYLPNKNHCRVLVATRLERKDDGFFLSNKHEMRFLNEEESWCLLRKKVFCEESCPSQLEKAGIKIAKNCDGLLLLIVTVAHLLSKAEKTLEYWNKVAKKKEKSIFFNTNDKISKILLRSYRYLPQKLRACFLYMGDFLAKCEMPASKLINFWTAEDLFDSDDKSPKLLAEEYIDGLAFNNVVLAHHNYSGGVKSCSLHSSFWHACVRQSWKEKFLHVITSFADSSKEGVRIQRRLCIYSNALLGMKEVYNSLQSISSAHSLICSGPNHQYPIPICFGLRLLKVLDILSVRFYKFPTEVLKLIHLRCLPLTYGGKVPASISKLWNIEYLIVHRHLNIKFPGDWSYLPVEIWNLQKLRHLQVMGSCLPYLRDAFLPNLLKLLDMSHHNCTKEIFERIPNLQKLGIQIELAHDVFDPLSCFDHLSHLKNFESLKCVISNPKPAKPQVIIPHIFTKTFPANLKKLSLSGFGYPWEYMRVIAKLPNLEVLKLRMYALRGPEWAKIPLEMGILVSVELVDSPLISEEISEKTKRGSDRGRYYFDVRVHSSWDDEELKA</sequence>
<evidence type="ECO:0000313" key="9">
    <source>
        <dbReference type="Proteomes" id="UP000231279"/>
    </source>
</evidence>
<dbReference type="STRING" id="429701.A0A2G9GIU6"/>
<dbReference type="EMBL" id="NKXS01004848">
    <property type="protein sequence ID" value="PIN05217.1"/>
    <property type="molecule type" value="Genomic_DNA"/>
</dbReference>
<accession>A0A2G9GIU6</accession>
<dbReference type="GO" id="GO:0043531">
    <property type="term" value="F:ADP binding"/>
    <property type="evidence" value="ECO:0007669"/>
    <property type="project" value="InterPro"/>
</dbReference>
<dbReference type="SUPFAM" id="SSF52540">
    <property type="entry name" value="P-loop containing nucleoside triphosphate hydrolases"/>
    <property type="match status" value="1"/>
</dbReference>